<comment type="caution">
    <text evidence="1">The sequence shown here is derived from an EMBL/GenBank/DDBJ whole genome shotgun (WGS) entry which is preliminary data.</text>
</comment>
<evidence type="ECO:0000313" key="1">
    <source>
        <dbReference type="EMBL" id="CAG8570761.1"/>
    </source>
</evidence>
<keyword evidence="2" id="KW-1185">Reference proteome</keyword>
<reference evidence="1" key="1">
    <citation type="submission" date="2021-06" db="EMBL/GenBank/DDBJ databases">
        <authorList>
            <person name="Kallberg Y."/>
            <person name="Tangrot J."/>
            <person name="Rosling A."/>
        </authorList>
    </citation>
    <scope>NUCLEOTIDE SEQUENCE</scope>
    <source>
        <strain evidence="1">CL356</strain>
    </source>
</reference>
<protein>
    <submittedName>
        <fullName evidence="1">15583_t:CDS:1</fullName>
    </submittedName>
</protein>
<organism evidence="1 2">
    <name type="scientific">Acaulospora colombiana</name>
    <dbReference type="NCBI Taxonomy" id="27376"/>
    <lineage>
        <taxon>Eukaryota</taxon>
        <taxon>Fungi</taxon>
        <taxon>Fungi incertae sedis</taxon>
        <taxon>Mucoromycota</taxon>
        <taxon>Glomeromycotina</taxon>
        <taxon>Glomeromycetes</taxon>
        <taxon>Diversisporales</taxon>
        <taxon>Acaulosporaceae</taxon>
        <taxon>Acaulospora</taxon>
    </lineage>
</organism>
<name>A0ACA9M6B6_9GLOM</name>
<gene>
    <name evidence="1" type="ORF">ACOLOM_LOCUS5595</name>
</gene>
<dbReference type="EMBL" id="CAJVPT010010472">
    <property type="protein sequence ID" value="CAG8570761.1"/>
    <property type="molecule type" value="Genomic_DNA"/>
</dbReference>
<feature type="non-terminal residue" evidence="1">
    <location>
        <position position="1"/>
    </location>
</feature>
<sequence>WDGEGFVFEQSSSSYWDLAKLLWKYGWTPVKVQRMVDSIVGKFLKTYEISEPFFSIGSEIERLHVDIETQFNAQHYFSELKNVNQLYLQNFVEPMTRVNYGQNLGEIHVMGAFISLAPQGAKSIRGGNYQIFENFIKHSEAELRLDTEVSKITKVISIENDKEVLKYIVETKNGELDNFDAIVLATPIQFSKIKFENINVEMKEIPYVTLHVTLIAGRVNPAYFGCEKIEEVPQQIVTTNSGKTEFLSFATKLVLENGETLHKIFSHQEMSDEVLDRIFTERSWIYKKVWKSYPRLIPNQSFPRVEVDDNFFYVNSYEPFISTMETECVSGSNIVKLLVQRWTRAS</sequence>
<accession>A0ACA9M6B6</accession>
<proteinExistence type="predicted"/>
<evidence type="ECO:0000313" key="2">
    <source>
        <dbReference type="Proteomes" id="UP000789525"/>
    </source>
</evidence>
<dbReference type="Proteomes" id="UP000789525">
    <property type="component" value="Unassembled WGS sequence"/>
</dbReference>